<name>A0A0D0A3X6_9AGAM</name>
<evidence type="ECO:0000313" key="1">
    <source>
        <dbReference type="EMBL" id="KIK32919.1"/>
    </source>
</evidence>
<reference evidence="2" key="2">
    <citation type="submission" date="2015-01" db="EMBL/GenBank/DDBJ databases">
        <title>Evolutionary Origins and Diversification of the Mycorrhizal Mutualists.</title>
        <authorList>
            <consortium name="DOE Joint Genome Institute"/>
            <consortium name="Mycorrhizal Genomics Consortium"/>
            <person name="Kohler A."/>
            <person name="Kuo A."/>
            <person name="Nagy L.G."/>
            <person name="Floudas D."/>
            <person name="Copeland A."/>
            <person name="Barry K.W."/>
            <person name="Cichocki N."/>
            <person name="Veneault-Fourrey C."/>
            <person name="LaButti K."/>
            <person name="Lindquist E.A."/>
            <person name="Lipzen A."/>
            <person name="Lundell T."/>
            <person name="Morin E."/>
            <person name="Murat C."/>
            <person name="Riley R."/>
            <person name="Ohm R."/>
            <person name="Sun H."/>
            <person name="Tunlid A."/>
            <person name="Henrissat B."/>
            <person name="Grigoriev I.V."/>
            <person name="Hibbett D.S."/>
            <person name="Martin F."/>
        </authorList>
    </citation>
    <scope>NUCLEOTIDE SEQUENCE [LARGE SCALE GENOMIC DNA]</scope>
    <source>
        <strain evidence="2">UH-Slu-Lm8-n1</strain>
    </source>
</reference>
<keyword evidence="2" id="KW-1185">Reference proteome</keyword>
<reference evidence="1 2" key="1">
    <citation type="submission" date="2014-04" db="EMBL/GenBank/DDBJ databases">
        <authorList>
            <consortium name="DOE Joint Genome Institute"/>
            <person name="Kuo A."/>
            <person name="Ruytinx J."/>
            <person name="Rineau F."/>
            <person name="Colpaert J."/>
            <person name="Kohler A."/>
            <person name="Nagy L.G."/>
            <person name="Floudas D."/>
            <person name="Copeland A."/>
            <person name="Barry K.W."/>
            <person name="Cichocki N."/>
            <person name="Veneault-Fourrey C."/>
            <person name="LaButti K."/>
            <person name="Lindquist E.A."/>
            <person name="Lipzen A."/>
            <person name="Lundell T."/>
            <person name="Morin E."/>
            <person name="Murat C."/>
            <person name="Sun H."/>
            <person name="Tunlid A."/>
            <person name="Henrissat B."/>
            <person name="Grigoriev I.V."/>
            <person name="Hibbett D.S."/>
            <person name="Martin F."/>
            <person name="Nordberg H.P."/>
            <person name="Cantor M.N."/>
            <person name="Hua S.X."/>
        </authorList>
    </citation>
    <scope>NUCLEOTIDE SEQUENCE [LARGE SCALE GENOMIC DNA]</scope>
    <source>
        <strain evidence="1 2">UH-Slu-Lm8-n1</strain>
    </source>
</reference>
<gene>
    <name evidence="1" type="ORF">CY34DRAFT_18717</name>
</gene>
<protein>
    <submittedName>
        <fullName evidence="1">Uncharacterized protein</fullName>
    </submittedName>
</protein>
<dbReference type="Proteomes" id="UP000054485">
    <property type="component" value="Unassembled WGS sequence"/>
</dbReference>
<dbReference type="InParanoid" id="A0A0D0A3X6"/>
<evidence type="ECO:0000313" key="2">
    <source>
        <dbReference type="Proteomes" id="UP000054485"/>
    </source>
</evidence>
<dbReference type="HOGENOM" id="CLU_2777640_0_0_1"/>
<proteinExistence type="predicted"/>
<dbReference type="AlphaFoldDB" id="A0A0D0A3X6"/>
<dbReference type="EMBL" id="KN836077">
    <property type="protein sequence ID" value="KIK32919.1"/>
    <property type="molecule type" value="Genomic_DNA"/>
</dbReference>
<accession>A0A0D0A3X6</accession>
<sequence length="69" mass="7313">MSPKEALTGKALSSFSAWLALTLGCKRSYHIAGPTMSSKEALTGKALSDIDCMVGSDTELQAPSKNMFM</sequence>
<organism evidence="1 2">
    <name type="scientific">Suillus luteus UH-Slu-Lm8-n1</name>
    <dbReference type="NCBI Taxonomy" id="930992"/>
    <lineage>
        <taxon>Eukaryota</taxon>
        <taxon>Fungi</taxon>
        <taxon>Dikarya</taxon>
        <taxon>Basidiomycota</taxon>
        <taxon>Agaricomycotina</taxon>
        <taxon>Agaricomycetes</taxon>
        <taxon>Agaricomycetidae</taxon>
        <taxon>Boletales</taxon>
        <taxon>Suillineae</taxon>
        <taxon>Suillaceae</taxon>
        <taxon>Suillus</taxon>
    </lineage>
</organism>
<dbReference type="PROSITE" id="PS51257">
    <property type="entry name" value="PROKAR_LIPOPROTEIN"/>
    <property type="match status" value="1"/>
</dbReference>